<dbReference type="Proteomes" id="UP000027015">
    <property type="component" value="Unassembled WGS sequence"/>
</dbReference>
<dbReference type="STRING" id="1134510.O9A_00601"/>
<accession>A0A067W8W2</accession>
<keyword evidence="1" id="KW-0472">Membrane</keyword>
<protein>
    <submittedName>
        <fullName evidence="2">Uncharacterized protein</fullName>
    </submittedName>
</protein>
<dbReference type="eggNOG" id="ENOG5031439">
    <property type="taxonomic scope" value="Bacteria"/>
</dbReference>
<organism evidence="2 3">
    <name type="scientific">Bartonella koehlerae C-29</name>
    <dbReference type="NCBI Taxonomy" id="1134510"/>
    <lineage>
        <taxon>Bacteria</taxon>
        <taxon>Pseudomonadati</taxon>
        <taxon>Pseudomonadota</taxon>
        <taxon>Alphaproteobacteria</taxon>
        <taxon>Hyphomicrobiales</taxon>
        <taxon>Bartonellaceae</taxon>
        <taxon>Bartonella</taxon>
    </lineage>
</organism>
<reference evidence="2 3" key="1">
    <citation type="submission" date="2012-04" db="EMBL/GenBank/DDBJ databases">
        <title>The Genome Sequence of Bartonella koehlerae C-29.</title>
        <authorList>
            <consortium name="The Broad Institute Genome Sequencing Platform"/>
            <consortium name="The Broad Institute Genome Sequencing Center for Infectious Disease"/>
            <person name="Feldgarden M."/>
            <person name="Kirby J."/>
            <person name="Kosoy M."/>
            <person name="Birtles R."/>
            <person name="Probert W.S."/>
            <person name="Chiaraviglio L."/>
            <person name="Walker B."/>
            <person name="Young S.K."/>
            <person name="Zeng Q."/>
            <person name="Gargeya S."/>
            <person name="Fitzgerald M."/>
            <person name="Haas B."/>
            <person name="Abouelleil A."/>
            <person name="Alvarado L."/>
            <person name="Arachchi H.M."/>
            <person name="Berlin A.M."/>
            <person name="Chapman S.B."/>
            <person name="Goldberg J."/>
            <person name="Griggs A."/>
            <person name="Gujja S."/>
            <person name="Hansen M."/>
            <person name="Howarth C."/>
            <person name="Imamovic A."/>
            <person name="Larimer J."/>
            <person name="McCowen C."/>
            <person name="Montmayeur A."/>
            <person name="Murphy C."/>
            <person name="Neiman D."/>
            <person name="Pearson M."/>
            <person name="Priest M."/>
            <person name="Roberts A."/>
            <person name="Saif S."/>
            <person name="Shea T."/>
            <person name="Sisk P."/>
            <person name="Sykes S."/>
            <person name="Wortman J."/>
            <person name="Nusbaum C."/>
            <person name="Birren B."/>
        </authorList>
    </citation>
    <scope>NUCLEOTIDE SEQUENCE [LARGE SCALE GENOMIC DNA]</scope>
    <source>
        <strain evidence="2 3">C-29</strain>
    </source>
</reference>
<dbReference type="PATRIC" id="fig|1134510.3.peg.704"/>
<proteinExistence type="predicted"/>
<sequence>MILLLYRFVIIQLLLLHLNDWKENMSAKKATIITITTLFAFILITIGIGSVGADGKRTITEDGYGISSQIQKVSATYFQNFIFI</sequence>
<name>A0A067W8W2_9HYPH</name>
<evidence type="ECO:0000313" key="2">
    <source>
        <dbReference type="EMBL" id="KEC55321.1"/>
    </source>
</evidence>
<evidence type="ECO:0000256" key="1">
    <source>
        <dbReference type="SAM" id="Phobius"/>
    </source>
</evidence>
<dbReference type="HOGENOM" id="CLU_2520872_0_0_5"/>
<keyword evidence="1" id="KW-1133">Transmembrane helix</keyword>
<comment type="caution">
    <text evidence="2">The sequence shown here is derived from an EMBL/GenBank/DDBJ whole genome shotgun (WGS) entry which is preliminary data.</text>
</comment>
<dbReference type="EMBL" id="AHPL01000007">
    <property type="protein sequence ID" value="KEC55321.1"/>
    <property type="molecule type" value="Genomic_DNA"/>
</dbReference>
<feature type="transmembrane region" description="Helical" evidence="1">
    <location>
        <begin position="30"/>
        <end position="51"/>
    </location>
</feature>
<gene>
    <name evidence="2" type="ORF">O9A_00601</name>
</gene>
<dbReference type="AlphaFoldDB" id="A0A067W8W2"/>
<keyword evidence="3" id="KW-1185">Reference proteome</keyword>
<evidence type="ECO:0000313" key="3">
    <source>
        <dbReference type="Proteomes" id="UP000027015"/>
    </source>
</evidence>
<keyword evidence="1" id="KW-0812">Transmembrane</keyword>